<reference evidence="3" key="1">
    <citation type="journal article" date="2022" name="Int. J. Syst. Evol. Microbiol.">
        <title>Anaeromyxobacter oryzae sp. nov., Anaeromyxobacter diazotrophicus sp. nov. and Anaeromyxobacter paludicola sp. nov., isolated from paddy soils.</title>
        <authorList>
            <person name="Itoh H."/>
            <person name="Xu Z."/>
            <person name="Mise K."/>
            <person name="Masuda Y."/>
            <person name="Ushijima N."/>
            <person name="Hayakawa C."/>
            <person name="Shiratori Y."/>
            <person name="Senoo K."/>
        </authorList>
    </citation>
    <scope>NUCLEOTIDE SEQUENCE [LARGE SCALE GENOMIC DNA]</scope>
    <source>
        <strain evidence="3">Red232</strain>
    </source>
</reference>
<organism evidence="2 3">
    <name type="scientific">Anaeromyxobacter oryzae</name>
    <dbReference type="NCBI Taxonomy" id="2918170"/>
    <lineage>
        <taxon>Bacteria</taxon>
        <taxon>Pseudomonadati</taxon>
        <taxon>Myxococcota</taxon>
        <taxon>Myxococcia</taxon>
        <taxon>Myxococcales</taxon>
        <taxon>Cystobacterineae</taxon>
        <taxon>Anaeromyxobacteraceae</taxon>
        <taxon>Anaeromyxobacter</taxon>
    </lineage>
</organism>
<name>A0ABM7X2G7_9BACT</name>
<keyword evidence="3" id="KW-1185">Reference proteome</keyword>
<evidence type="ECO:0000313" key="2">
    <source>
        <dbReference type="EMBL" id="BDG05991.1"/>
    </source>
</evidence>
<sequence>MKDTTVFVPVLRVGSPTFDPHALLAAHPEVKPYDVWRAGDPFLRGRTRSKSGFAVDLGSGAKCSTVVRRCIEKIRTMTPALRKARKAGATSELDIGVMPDARWFVLSTRFSPDDLAVLAKAGVALCVSSYPAHDSGASRRGATTRRRPAVRKRRERAS</sequence>
<dbReference type="EMBL" id="AP025591">
    <property type="protein sequence ID" value="BDG05991.1"/>
    <property type="molecule type" value="Genomic_DNA"/>
</dbReference>
<protein>
    <submittedName>
        <fullName evidence="2">Uncharacterized protein</fullName>
    </submittedName>
</protein>
<proteinExistence type="predicted"/>
<dbReference type="Proteomes" id="UP001162891">
    <property type="component" value="Chromosome"/>
</dbReference>
<gene>
    <name evidence="2" type="ORF">AMOR_49870</name>
</gene>
<feature type="compositionally biased region" description="Basic residues" evidence="1">
    <location>
        <begin position="142"/>
        <end position="158"/>
    </location>
</feature>
<feature type="region of interest" description="Disordered" evidence="1">
    <location>
        <begin position="132"/>
        <end position="158"/>
    </location>
</feature>
<accession>A0ABM7X2G7</accession>
<evidence type="ECO:0000256" key="1">
    <source>
        <dbReference type="SAM" id="MobiDB-lite"/>
    </source>
</evidence>
<evidence type="ECO:0000313" key="3">
    <source>
        <dbReference type="Proteomes" id="UP001162891"/>
    </source>
</evidence>
<dbReference type="RefSeq" id="WP_248355222.1">
    <property type="nucleotide sequence ID" value="NZ_AP025591.1"/>
</dbReference>